<gene>
    <name evidence="2" type="ORF">BN938_1204</name>
</gene>
<feature type="chain" id="PRO_5001590806" description="HmuY protein" evidence="1">
    <location>
        <begin position="18"/>
        <end position="209"/>
    </location>
</feature>
<dbReference type="AlphaFoldDB" id="A0A060RBZ4"/>
<dbReference type="InterPro" id="IPR025921">
    <property type="entry name" value="HmuY"/>
</dbReference>
<keyword evidence="1" id="KW-0732">Signal</keyword>
<proteinExistence type="predicted"/>
<dbReference type="STRING" id="1433126.BN938_1204"/>
<dbReference type="CDD" id="cd12105">
    <property type="entry name" value="HmuY"/>
    <property type="match status" value="1"/>
</dbReference>
<dbReference type="HOGENOM" id="CLU_094559_0_0_10"/>
<evidence type="ECO:0008006" key="4">
    <source>
        <dbReference type="Google" id="ProtNLM"/>
    </source>
</evidence>
<evidence type="ECO:0000313" key="2">
    <source>
        <dbReference type="EMBL" id="CDN31298.1"/>
    </source>
</evidence>
<name>A0A060RBZ4_9BACT</name>
<accession>A0A060RBZ4</accession>
<dbReference type="eggNOG" id="ENOG50315N3">
    <property type="taxonomic scope" value="Bacteria"/>
</dbReference>
<sequence>MRTRLFFATLFSAALLASCSKGGTTNQEQTPPVAQAKEVYIDATSTTLWHYFSLTDNKSVGTGEETPADNKSWAARKDWDIAVSRYRCRTNSGEATTVGAQGGVCALDAATTFNSVTSLPTTANFAADKTTLELGHGGVQTNIIKSSASVILFKTNDDGNMIMPPVYLPTPVYIFRTADGKGYYKVQFTQYQNEQSVTGHVKFYSAKIL</sequence>
<dbReference type="EMBL" id="HG934468">
    <property type="protein sequence ID" value="CDN31298.1"/>
    <property type="molecule type" value="Genomic_DNA"/>
</dbReference>
<dbReference type="Pfam" id="PF14064">
    <property type="entry name" value="HmuY"/>
    <property type="match status" value="1"/>
</dbReference>
<feature type="signal peptide" evidence="1">
    <location>
        <begin position="1"/>
        <end position="17"/>
    </location>
</feature>
<evidence type="ECO:0000256" key="1">
    <source>
        <dbReference type="SAM" id="SignalP"/>
    </source>
</evidence>
<protein>
    <recommendedName>
        <fullName evidence="4">HmuY protein</fullName>
    </recommendedName>
</protein>
<dbReference type="OrthoDB" id="1093440at2"/>
<evidence type="ECO:0000313" key="3">
    <source>
        <dbReference type="Proteomes" id="UP000027616"/>
    </source>
</evidence>
<keyword evidence="3" id="KW-1185">Reference proteome</keyword>
<dbReference type="KEGG" id="rbc:BN938_1204"/>
<dbReference type="Proteomes" id="UP000027616">
    <property type="component" value="Chromosome I"/>
</dbReference>
<reference evidence="2 3" key="1">
    <citation type="journal article" date="2015" name="Genome Announc.">
        <title>Complete Genome Sequence of the Novel Leech Symbiont Mucinivorans hirudinis M3T.</title>
        <authorList>
            <person name="Nelson M.C."/>
            <person name="Bomar L."/>
            <person name="Graf J."/>
        </authorList>
    </citation>
    <scope>NUCLEOTIDE SEQUENCE [LARGE SCALE GENOMIC DNA]</scope>
    <source>
        <strain evidence="3">M3</strain>
    </source>
</reference>
<organism evidence="2 3">
    <name type="scientific">Mucinivorans hirudinis</name>
    <dbReference type="NCBI Taxonomy" id="1433126"/>
    <lineage>
        <taxon>Bacteria</taxon>
        <taxon>Pseudomonadati</taxon>
        <taxon>Bacteroidota</taxon>
        <taxon>Bacteroidia</taxon>
        <taxon>Bacteroidales</taxon>
        <taxon>Rikenellaceae</taxon>
        <taxon>Mucinivorans</taxon>
    </lineage>
</organism>
<dbReference type="PROSITE" id="PS51257">
    <property type="entry name" value="PROKAR_LIPOPROTEIN"/>
    <property type="match status" value="1"/>
</dbReference>